<evidence type="ECO:0000256" key="6">
    <source>
        <dbReference type="ARBA" id="ARBA00023125"/>
    </source>
</evidence>
<feature type="active site" description="O-(5'-phospho-DNA)-tyrosine intermediate" evidence="8">
    <location>
        <position position="329"/>
    </location>
</feature>
<evidence type="ECO:0000256" key="5">
    <source>
        <dbReference type="ARBA" id="ARBA00023029"/>
    </source>
</evidence>
<feature type="site" description="Interaction with DNA" evidence="8">
    <location>
        <position position="160"/>
    </location>
</feature>
<dbReference type="InterPro" id="IPR013497">
    <property type="entry name" value="Topo_IA_cen"/>
</dbReference>
<dbReference type="SMART" id="SM00436">
    <property type="entry name" value="TOP1Bc"/>
    <property type="match status" value="1"/>
</dbReference>
<dbReference type="GO" id="GO:0006265">
    <property type="term" value="P:DNA topological change"/>
    <property type="evidence" value="ECO:0007669"/>
    <property type="project" value="UniProtKB-UniRule"/>
</dbReference>
<feature type="region of interest" description="Disordered" evidence="9">
    <location>
        <begin position="848"/>
        <end position="884"/>
    </location>
</feature>
<gene>
    <name evidence="8" type="primary">topA</name>
    <name evidence="12" type="ORF">AZI85_03150</name>
</gene>
<dbReference type="Gene3D" id="3.40.50.140">
    <property type="match status" value="1"/>
</dbReference>
<dbReference type="Pfam" id="PF01131">
    <property type="entry name" value="Topoisom_bac"/>
    <property type="match status" value="1"/>
</dbReference>
<dbReference type="InterPro" id="IPR028612">
    <property type="entry name" value="Topoisom_1_IA"/>
</dbReference>
<reference evidence="12 13" key="1">
    <citation type="submission" date="2016-03" db="EMBL/GenBank/DDBJ databases">
        <authorList>
            <person name="Ploux O."/>
        </authorList>
    </citation>
    <scope>NUCLEOTIDE SEQUENCE [LARGE SCALE GENOMIC DNA]</scope>
    <source>
        <strain evidence="12 13">BER2</strain>
    </source>
</reference>
<evidence type="ECO:0000256" key="1">
    <source>
        <dbReference type="ARBA" id="ARBA00000213"/>
    </source>
</evidence>
<dbReference type="InterPro" id="IPR034149">
    <property type="entry name" value="TOPRIM_TopoI"/>
</dbReference>
<feature type="site" description="Interaction with DNA" evidence="8">
    <location>
        <position position="169"/>
    </location>
</feature>
<dbReference type="CDD" id="cd03363">
    <property type="entry name" value="TOPRIM_TopoIA_TopoI"/>
    <property type="match status" value="1"/>
</dbReference>
<dbReference type="SUPFAM" id="SSF56712">
    <property type="entry name" value="Prokaryotic type I DNA topoisomerase"/>
    <property type="match status" value="1"/>
</dbReference>
<dbReference type="PROSITE" id="PS00396">
    <property type="entry name" value="TOPO_IA_1"/>
    <property type="match status" value="1"/>
</dbReference>
<evidence type="ECO:0000256" key="3">
    <source>
        <dbReference type="ARBA" id="ARBA00022723"/>
    </source>
</evidence>
<dbReference type="GO" id="GO:0003677">
    <property type="term" value="F:DNA binding"/>
    <property type="evidence" value="ECO:0007669"/>
    <property type="project" value="UniProtKB-KW"/>
</dbReference>
<comment type="catalytic activity">
    <reaction evidence="1 8">
        <text>ATP-independent breakage of single-stranded DNA, followed by passage and rejoining.</text>
        <dbReference type="EC" id="5.6.2.1"/>
    </reaction>
</comment>
<organism evidence="12 13">
    <name type="scientific">Bdellovibrio bacteriovorus</name>
    <dbReference type="NCBI Taxonomy" id="959"/>
    <lineage>
        <taxon>Bacteria</taxon>
        <taxon>Pseudomonadati</taxon>
        <taxon>Bdellovibrionota</taxon>
        <taxon>Bdellovibrionia</taxon>
        <taxon>Bdellovibrionales</taxon>
        <taxon>Pseudobdellovibrionaceae</taxon>
        <taxon>Bdellovibrio</taxon>
    </lineage>
</organism>
<dbReference type="CDD" id="cd00186">
    <property type="entry name" value="TOP1Ac"/>
    <property type="match status" value="1"/>
</dbReference>
<feature type="domain" description="Topo IA-type catalytic" evidence="11">
    <location>
        <begin position="150"/>
        <end position="593"/>
    </location>
</feature>
<dbReference type="Pfam" id="PF01751">
    <property type="entry name" value="Toprim"/>
    <property type="match status" value="1"/>
</dbReference>
<dbReference type="InterPro" id="IPR003602">
    <property type="entry name" value="Topo_IA_DNA-bd_dom"/>
</dbReference>
<dbReference type="InterPro" id="IPR013824">
    <property type="entry name" value="Topo_IA_cen_sub1"/>
</dbReference>
<dbReference type="AlphaFoldDB" id="A0A150WL65"/>
<dbReference type="PROSITE" id="PS52039">
    <property type="entry name" value="TOPO_IA_2"/>
    <property type="match status" value="1"/>
</dbReference>
<dbReference type="InterPro" id="IPR003601">
    <property type="entry name" value="Topo_IA_2"/>
</dbReference>
<sequence>MAKKSEASDGIKLVVVESPTKAKTIRKFLGKDYVVESCMGHIRDLPQSAKDIPEKVKKEKWAQLGVNVDKNFEPLYCVPKDKTKVVKNLKDKLEEATELYLATDEDREGESISWHLLEVLKPKVPTKRMVFHEITKDAIQKALKDTREIDLNLVRAQEARRILDRLVGYTISPLLWKKVAYGLSAGRVQSVAVRLIVERELERIRFKKSAYWGVLAELSKDGVNFESRLQQYKNQRIATGKDFDGLTGQLTAGKDVLVLDEKLAAKLAADLKAGNWTVTEVEEKPTFRKPAPPFITSTLQQEANRKLGLSSRETMQVAQKLYEQGFITYMRTDSTFLSNEAITASRDSIGSKYGKEYLPPQPRTYAAKKVKGAQEAHEAIRPAGNQFMDPDETGLTGTQFRLYDLIWKRTIASQMVDARQKQVSAKIQVGEALFGASGMTIEFAGFLRAYVEGSDDPEADLAEREVRLPALKTKDAVKCAKLDPTSHETKPPARYTEASLVQTMEKEGIGRPSTYASVIGTIIDRGYVRKNGTALVPTFTAMIVSKLLSSYLSEYVDLGFTSEMEQSLDNIADGDLDWEKYLASVYKGPKGLRALVDTQEEKINPDEARTMTLEGMDRYKFHVGRYGAYVTTTRDGEDVSASLPDNESPADITPEIAEKLIDQKINGADALGKDPKTGLPIYVLNGRYGPYVQLGDVSPEDDKPKRASLPPNTQPEQVDLQMALELLSLPKLLGTHPGTGKEIKAGLGRFGPFIVHDGDYRSIPKGESIFTITLERALEMLSQPKKGRGKAAPLKELGVYPETTDAVQVYNGPYGPYIKCGKVNVSLPEGTTPDTVTLEQAVALINEKGGPAKGKGKAKAKGKSSGAAKSAAPKAAPKKSLKQAETAKEKAQVLGVKKVVTCKSKK</sequence>
<name>A0A150WL65_BDEBC</name>
<evidence type="ECO:0000259" key="11">
    <source>
        <dbReference type="PROSITE" id="PS52039"/>
    </source>
</evidence>
<proteinExistence type="inferred from homology"/>
<dbReference type="GO" id="GO:0046872">
    <property type="term" value="F:metal ion binding"/>
    <property type="evidence" value="ECO:0007669"/>
    <property type="project" value="UniProtKB-KW"/>
</dbReference>
<dbReference type="Gene3D" id="2.70.20.10">
    <property type="entry name" value="Topoisomerase I, domain 3"/>
    <property type="match status" value="1"/>
</dbReference>
<dbReference type="Proteomes" id="UP000075391">
    <property type="component" value="Unassembled WGS sequence"/>
</dbReference>
<dbReference type="OrthoDB" id="5287133at2"/>
<evidence type="ECO:0000256" key="4">
    <source>
        <dbReference type="ARBA" id="ARBA00022842"/>
    </source>
</evidence>
<feature type="site" description="Interaction with DNA" evidence="8">
    <location>
        <position position="161"/>
    </location>
</feature>
<feature type="site" description="Interaction with DNA" evidence="8">
    <location>
        <position position="176"/>
    </location>
</feature>
<dbReference type="Gene3D" id="1.10.290.10">
    <property type="entry name" value="Topoisomerase I, domain 4"/>
    <property type="match status" value="1"/>
</dbReference>
<dbReference type="InterPro" id="IPR013825">
    <property type="entry name" value="Topo_IA_cen_sub2"/>
</dbReference>
<dbReference type="HAMAP" id="MF_00952">
    <property type="entry name" value="Topoisom_1_prok"/>
    <property type="match status" value="1"/>
</dbReference>
<keyword evidence="7 8" id="KW-0413">Isomerase</keyword>
<dbReference type="SMART" id="SM00437">
    <property type="entry name" value="TOP1Ac"/>
    <property type="match status" value="1"/>
</dbReference>
<dbReference type="Gene3D" id="1.10.460.10">
    <property type="entry name" value="Topoisomerase I, domain 2"/>
    <property type="match status" value="1"/>
</dbReference>
<feature type="site" description="Interaction with DNA" evidence="8">
    <location>
        <position position="331"/>
    </location>
</feature>
<dbReference type="InterPro" id="IPR006171">
    <property type="entry name" value="TOPRIM_dom"/>
</dbReference>
<evidence type="ECO:0000256" key="7">
    <source>
        <dbReference type="ARBA" id="ARBA00023235"/>
    </source>
</evidence>
<comment type="function">
    <text evidence="8">Releases the supercoiling and torsional tension of DNA, which is introduced during the DNA replication and transcription, by transiently cleaving and rejoining one strand of the DNA duplex. Introduces a single-strand break via transesterification at a target site in duplex DNA. The scissile phosphodiester is attacked by the catalytic tyrosine of the enzyme, resulting in the formation of a DNA-(5'-phosphotyrosyl)-enzyme intermediate and the expulsion of a 3'-OH DNA strand. The free DNA strand then undergoes passage around the unbroken strand, thus removing DNA supercoils. Finally, in the religation step, the DNA 3'-OH attacks the covalent intermediate to expel the active-site tyrosine and restore the DNA phosphodiester backbone.</text>
</comment>
<keyword evidence="5 8" id="KW-0799">Topoisomerase</keyword>
<evidence type="ECO:0000313" key="12">
    <source>
        <dbReference type="EMBL" id="KYG64433.1"/>
    </source>
</evidence>
<dbReference type="InterPro" id="IPR023406">
    <property type="entry name" value="Topo_IA_AS"/>
</dbReference>
<dbReference type="EMBL" id="LUKF01000012">
    <property type="protein sequence ID" value="KYG64433.1"/>
    <property type="molecule type" value="Genomic_DNA"/>
</dbReference>
<feature type="region of interest" description="Interaction with DNA" evidence="8">
    <location>
        <begin position="184"/>
        <end position="189"/>
    </location>
</feature>
<evidence type="ECO:0000313" key="13">
    <source>
        <dbReference type="Proteomes" id="UP000075391"/>
    </source>
</evidence>
<comment type="caution">
    <text evidence="12">The sequence shown here is derived from an EMBL/GenBank/DDBJ whole genome shotgun (WGS) entry which is preliminary data.</text>
</comment>
<dbReference type="InterPro" id="IPR000380">
    <property type="entry name" value="Topo_IA"/>
</dbReference>
<feature type="site" description="Interaction with DNA" evidence="8">
    <location>
        <position position="525"/>
    </location>
</feature>
<dbReference type="InterPro" id="IPR013826">
    <property type="entry name" value="Topo_IA_cen_sub3"/>
</dbReference>
<feature type="site" description="Interaction with DNA" evidence="8">
    <location>
        <position position="41"/>
    </location>
</feature>
<dbReference type="InterPro" id="IPR025589">
    <property type="entry name" value="Toprim_C_rpt"/>
</dbReference>
<keyword evidence="6 8" id="KW-0238">DNA-binding</keyword>
<dbReference type="Pfam" id="PF13368">
    <property type="entry name" value="Toprim_C_rpt"/>
    <property type="match status" value="4"/>
</dbReference>
<evidence type="ECO:0000256" key="2">
    <source>
        <dbReference type="ARBA" id="ARBA00009446"/>
    </source>
</evidence>
<evidence type="ECO:0000256" key="9">
    <source>
        <dbReference type="SAM" id="MobiDB-lite"/>
    </source>
</evidence>
<evidence type="ECO:0000259" key="10">
    <source>
        <dbReference type="PROSITE" id="PS50880"/>
    </source>
</evidence>
<dbReference type="PANTHER" id="PTHR42785:SF1">
    <property type="entry name" value="DNA TOPOISOMERASE"/>
    <property type="match status" value="1"/>
</dbReference>
<dbReference type="PRINTS" id="PR00417">
    <property type="entry name" value="PRTPISMRASEI"/>
</dbReference>
<keyword evidence="3" id="KW-0479">Metal-binding</keyword>
<comment type="similarity">
    <text evidence="2 8">Belongs to the type IA topoisomerase family.</text>
</comment>
<dbReference type="InterPro" id="IPR005733">
    <property type="entry name" value="TopoI_bac-type"/>
</dbReference>
<protein>
    <recommendedName>
        <fullName evidence="8">DNA topoisomerase 1</fullName>
        <ecNumber evidence="8">5.6.2.1</ecNumber>
    </recommendedName>
    <alternativeName>
        <fullName evidence="8">DNA topoisomerase I</fullName>
    </alternativeName>
</protein>
<accession>A0A150WL65</accession>
<feature type="site" description="Interaction with DNA" evidence="8">
    <location>
        <position position="164"/>
    </location>
</feature>
<dbReference type="PANTHER" id="PTHR42785">
    <property type="entry name" value="DNA TOPOISOMERASE, TYPE IA, CORE"/>
    <property type="match status" value="1"/>
</dbReference>
<dbReference type="EC" id="5.6.2.1" evidence="8"/>
<feature type="region of interest" description="Disordered" evidence="9">
    <location>
        <begin position="695"/>
        <end position="714"/>
    </location>
</feature>
<feature type="domain" description="Toprim" evidence="10">
    <location>
        <begin position="11"/>
        <end position="135"/>
    </location>
</feature>
<dbReference type="NCBIfam" id="TIGR01051">
    <property type="entry name" value="topA_bact"/>
    <property type="match status" value="1"/>
</dbReference>
<dbReference type="SMART" id="SM00493">
    <property type="entry name" value="TOPRIM"/>
    <property type="match status" value="1"/>
</dbReference>
<feature type="compositionally biased region" description="Low complexity" evidence="9">
    <location>
        <begin position="863"/>
        <end position="875"/>
    </location>
</feature>
<evidence type="ECO:0000256" key="8">
    <source>
        <dbReference type="HAMAP-Rule" id="MF_00952"/>
    </source>
</evidence>
<dbReference type="GO" id="GO:0003917">
    <property type="term" value="F:DNA topoisomerase type I (single strand cut, ATP-independent) activity"/>
    <property type="evidence" value="ECO:0007669"/>
    <property type="project" value="UniProtKB-UniRule"/>
</dbReference>
<dbReference type="PROSITE" id="PS50880">
    <property type="entry name" value="TOPRIM"/>
    <property type="match status" value="1"/>
</dbReference>
<dbReference type="RefSeq" id="WP_063243419.1">
    <property type="nucleotide sequence ID" value="NZ_LUKF01000012.1"/>
</dbReference>
<keyword evidence="4" id="KW-0460">Magnesium</keyword>
<dbReference type="InterPro" id="IPR023405">
    <property type="entry name" value="Topo_IA_core_domain"/>
</dbReference>
<comment type="subunit">
    <text evidence="8">Monomer.</text>
</comment>